<sequence length="82" mass="9216">MHKPWINMVAFPESALASQQKTLEDAGREYSAGMVICGDPLTNASAIKKSLILDWWKTVPKCRVLLFCVVIAIGTRFFFKII</sequence>
<reference evidence="2" key="1">
    <citation type="journal article" date="2023" name="Mol. Ecol. Resour.">
        <title>Chromosome-level genome assembly of a triploid poplar Populus alba 'Berolinensis'.</title>
        <authorList>
            <person name="Chen S."/>
            <person name="Yu Y."/>
            <person name="Wang X."/>
            <person name="Wang S."/>
            <person name="Zhang T."/>
            <person name="Zhou Y."/>
            <person name="He R."/>
            <person name="Meng N."/>
            <person name="Wang Y."/>
            <person name="Liu W."/>
            <person name="Liu Z."/>
            <person name="Liu J."/>
            <person name="Guo Q."/>
            <person name="Huang H."/>
            <person name="Sederoff R.R."/>
            <person name="Wang G."/>
            <person name="Qu G."/>
            <person name="Chen S."/>
        </authorList>
    </citation>
    <scope>NUCLEOTIDE SEQUENCE</scope>
    <source>
        <strain evidence="2">SC-2020</strain>
    </source>
</reference>
<accession>A0AAD6L8V9</accession>
<keyword evidence="3" id="KW-1185">Reference proteome</keyword>
<dbReference type="Proteomes" id="UP001164929">
    <property type="component" value="Chromosome 19"/>
</dbReference>
<comment type="caution">
    <text evidence="2">The sequence shown here is derived from an EMBL/GenBank/DDBJ whole genome shotgun (WGS) entry which is preliminary data.</text>
</comment>
<evidence type="ECO:0000313" key="3">
    <source>
        <dbReference type="Proteomes" id="UP001164929"/>
    </source>
</evidence>
<evidence type="ECO:0000256" key="1">
    <source>
        <dbReference type="SAM" id="Phobius"/>
    </source>
</evidence>
<proteinExistence type="predicted"/>
<keyword evidence="1" id="KW-1133">Transmembrane helix</keyword>
<keyword evidence="1" id="KW-0812">Transmembrane</keyword>
<organism evidence="2 3">
    <name type="scientific">Populus alba x Populus x berolinensis</name>
    <dbReference type="NCBI Taxonomy" id="444605"/>
    <lineage>
        <taxon>Eukaryota</taxon>
        <taxon>Viridiplantae</taxon>
        <taxon>Streptophyta</taxon>
        <taxon>Embryophyta</taxon>
        <taxon>Tracheophyta</taxon>
        <taxon>Spermatophyta</taxon>
        <taxon>Magnoliopsida</taxon>
        <taxon>eudicotyledons</taxon>
        <taxon>Gunneridae</taxon>
        <taxon>Pentapetalae</taxon>
        <taxon>rosids</taxon>
        <taxon>fabids</taxon>
        <taxon>Malpighiales</taxon>
        <taxon>Salicaceae</taxon>
        <taxon>Saliceae</taxon>
        <taxon>Populus</taxon>
    </lineage>
</organism>
<dbReference type="EMBL" id="JAQIZT010000019">
    <property type="protein sequence ID" value="KAJ6952486.1"/>
    <property type="molecule type" value="Genomic_DNA"/>
</dbReference>
<keyword evidence="1" id="KW-0472">Membrane</keyword>
<gene>
    <name evidence="2" type="ORF">NC653_041579</name>
</gene>
<protein>
    <submittedName>
        <fullName evidence="2">Uncharacterized protein</fullName>
    </submittedName>
</protein>
<dbReference type="AlphaFoldDB" id="A0AAD6L8V9"/>
<feature type="transmembrane region" description="Helical" evidence="1">
    <location>
        <begin position="63"/>
        <end position="79"/>
    </location>
</feature>
<evidence type="ECO:0000313" key="2">
    <source>
        <dbReference type="EMBL" id="KAJ6952486.1"/>
    </source>
</evidence>
<name>A0AAD6L8V9_9ROSI</name>